<sequence length="443" mass="50015">MSYFAKNIEILKRYHSQVYENISGKCDADIAQYEIVPTKSGHVTVKIENYFLHSKYNPLQEASTFVESKIDTTILKHVIMYGFGFGYHVEEMLRRIHPEQKLYLFELNVSLFMLALHERDLQDVLTHKQVSLFVSDDQRAIAQALSLLLAKPNQFLIYGPAARAIPQKHEYFRFLLENWDKRLRQVEKHAPLLTGNYEANRKRHDPGIKELFGSYPNRPIFVISSGPSLNKNKRLLAGCKGKALLFAAGSALKPLVREGVIPDLFCIIDPIHETTIKQIEGYENLGIPLVYLDTASAKTVAAYRGPHFVASNTKAHVQNEDEIIETGGSVATAVLDIALRMGGNPIIFVGQDLAFTNNEHHADGSMYGESPEVKINPTMKWIKGQHGEMLPTSIGLLGYKYWIEQRIKREPNVTFINATEGGAFIEGCQHLSLAETIRMYVNI</sequence>
<dbReference type="PANTHER" id="PTHR41786">
    <property type="entry name" value="MOTILITY ACCESSORY FACTOR MAF"/>
    <property type="match status" value="1"/>
</dbReference>
<name>A0A511V7W9_9BACL</name>
<organism evidence="3 4">
    <name type="scientific">Aneurinibacillus danicus</name>
    <dbReference type="NCBI Taxonomy" id="267746"/>
    <lineage>
        <taxon>Bacteria</taxon>
        <taxon>Bacillati</taxon>
        <taxon>Bacillota</taxon>
        <taxon>Bacilli</taxon>
        <taxon>Bacillales</taxon>
        <taxon>Paenibacillaceae</taxon>
        <taxon>Aneurinibacillus group</taxon>
        <taxon>Aneurinibacillus</taxon>
    </lineage>
</organism>
<dbReference type="InterPro" id="IPR002826">
    <property type="entry name" value="MptE-like"/>
</dbReference>
<evidence type="ECO:0000259" key="1">
    <source>
        <dbReference type="Pfam" id="PF01973"/>
    </source>
</evidence>
<dbReference type="PANTHER" id="PTHR41786:SF1">
    <property type="entry name" value="6-HYDROXYMETHYLPTERIN DIPHOSPHOKINASE MPTE-LIKE DOMAIN-CONTAINING PROTEIN"/>
    <property type="match status" value="1"/>
</dbReference>
<evidence type="ECO:0008006" key="5">
    <source>
        <dbReference type="Google" id="ProtNLM"/>
    </source>
</evidence>
<dbReference type="OrthoDB" id="5291305at2"/>
<dbReference type="Pfam" id="PF01973">
    <property type="entry name" value="MptE-like"/>
    <property type="match status" value="1"/>
</dbReference>
<reference evidence="3 4" key="1">
    <citation type="submission" date="2019-07" db="EMBL/GenBank/DDBJ databases">
        <title>Whole genome shotgun sequence of Aneurinibacillus danicus NBRC 102444.</title>
        <authorList>
            <person name="Hosoyama A."/>
            <person name="Uohara A."/>
            <person name="Ohji S."/>
            <person name="Ichikawa N."/>
        </authorList>
    </citation>
    <scope>NUCLEOTIDE SEQUENCE [LARGE SCALE GENOMIC DNA]</scope>
    <source>
        <strain evidence="3 4">NBRC 102444</strain>
    </source>
</reference>
<proteinExistence type="predicted"/>
<dbReference type="RefSeq" id="WP_146810292.1">
    <property type="nucleotide sequence ID" value="NZ_BJXX01000112.1"/>
</dbReference>
<gene>
    <name evidence="3" type="ORF">ADA01nite_24950</name>
</gene>
<evidence type="ECO:0000313" key="4">
    <source>
        <dbReference type="Proteomes" id="UP000321157"/>
    </source>
</evidence>
<dbReference type="Proteomes" id="UP000321157">
    <property type="component" value="Unassembled WGS sequence"/>
</dbReference>
<evidence type="ECO:0000313" key="3">
    <source>
        <dbReference type="EMBL" id="GEN35035.1"/>
    </source>
</evidence>
<comment type="caution">
    <text evidence="3">The sequence shown here is derived from an EMBL/GenBank/DDBJ whole genome shotgun (WGS) entry which is preliminary data.</text>
</comment>
<feature type="domain" description="Glycosyltransferase Maf N-terminal" evidence="2">
    <location>
        <begin position="23"/>
        <end position="157"/>
    </location>
</feature>
<evidence type="ECO:0000259" key="2">
    <source>
        <dbReference type="Pfam" id="PF20157"/>
    </source>
</evidence>
<dbReference type="EMBL" id="BJXX01000112">
    <property type="protein sequence ID" value="GEN35035.1"/>
    <property type="molecule type" value="Genomic_DNA"/>
</dbReference>
<dbReference type="AlphaFoldDB" id="A0A511V7W9"/>
<feature type="domain" description="6-hydroxymethylpterin diphosphokinase MptE-like" evidence="1">
    <location>
        <begin position="196"/>
        <end position="357"/>
    </location>
</feature>
<keyword evidence="4" id="KW-1185">Reference proteome</keyword>
<protein>
    <recommendedName>
        <fullName evidence="5">Motility accessory factor Maf-2</fullName>
    </recommendedName>
</protein>
<dbReference type="InterPro" id="IPR045376">
    <property type="entry name" value="Maf_N"/>
</dbReference>
<accession>A0A511V7W9</accession>
<dbReference type="Pfam" id="PF20157">
    <property type="entry name" value="Maf_flag10_N"/>
    <property type="match status" value="1"/>
</dbReference>